<dbReference type="Gene3D" id="1.25.40.380">
    <property type="entry name" value="Protein of unknown function DUF1810"/>
    <property type="match status" value="1"/>
</dbReference>
<reference evidence="1 2" key="1">
    <citation type="submission" date="2017-10" db="EMBL/GenBank/DDBJ databases">
        <title>Two draft genome sequences of Pusillimonas sp. strains isolated from a nitrate- and radionuclide-contaminated groundwater in Russia.</title>
        <authorList>
            <person name="Grouzdev D.S."/>
            <person name="Tourova T.P."/>
            <person name="Goeva M.A."/>
            <person name="Babich T.L."/>
            <person name="Sokolova D.S."/>
            <person name="Abdullin R."/>
            <person name="Poltaraus A.B."/>
            <person name="Toshchakov S.V."/>
            <person name="Nazina T.N."/>
        </authorList>
    </citation>
    <scope>NUCLEOTIDE SEQUENCE [LARGE SCALE GENOMIC DNA]</scope>
    <source>
        <strain evidence="1 2">JR1/69-2-13</strain>
    </source>
</reference>
<name>A0A2N4UH80_9BURK</name>
<gene>
    <name evidence="1" type="ORF">CR155_09010</name>
</gene>
<dbReference type="EMBL" id="PDNV01000005">
    <property type="protein sequence ID" value="PLC54384.1"/>
    <property type="molecule type" value="Genomic_DNA"/>
</dbReference>
<proteinExistence type="predicted"/>
<dbReference type="InterPro" id="IPR014937">
    <property type="entry name" value="DUF1810"/>
</dbReference>
<organism evidence="1 2">
    <name type="scientific">Pollutimonas nitritireducens</name>
    <dbReference type="NCBI Taxonomy" id="2045209"/>
    <lineage>
        <taxon>Bacteria</taxon>
        <taxon>Pseudomonadati</taxon>
        <taxon>Pseudomonadota</taxon>
        <taxon>Betaproteobacteria</taxon>
        <taxon>Burkholderiales</taxon>
        <taxon>Alcaligenaceae</taxon>
        <taxon>Pollutimonas</taxon>
    </lineage>
</organism>
<evidence type="ECO:0000313" key="2">
    <source>
        <dbReference type="Proteomes" id="UP000234328"/>
    </source>
</evidence>
<dbReference type="PIRSF" id="PIRSF008546">
    <property type="entry name" value="UCP008546"/>
    <property type="match status" value="1"/>
</dbReference>
<accession>A0A2N4UH80</accession>
<keyword evidence="2" id="KW-1185">Reference proteome</keyword>
<dbReference type="Pfam" id="PF08837">
    <property type="entry name" value="DUF1810"/>
    <property type="match status" value="1"/>
</dbReference>
<dbReference type="SUPFAM" id="SSF140736">
    <property type="entry name" value="Rv1873-like"/>
    <property type="match status" value="1"/>
</dbReference>
<evidence type="ECO:0000313" key="1">
    <source>
        <dbReference type="EMBL" id="PLC54384.1"/>
    </source>
</evidence>
<dbReference type="InterPro" id="IPR036287">
    <property type="entry name" value="Rv1873-like_sf"/>
</dbReference>
<dbReference type="AlphaFoldDB" id="A0A2N4UH80"/>
<sequence length="146" mass="16377">MNDPYDLQRYVLAQDPVLDEVYEELRKGRKSSHWMWFIFPQMKGLGNSDMARKFAIASKEEGRAYLDHPLLGTRLRASAKLVNAVKGRTIEDILGHVDAMKFRSSMTLFSYIAPAEEVFAAALKKYFDGKMDAATLALLASTGEPG</sequence>
<dbReference type="OrthoDB" id="9801870at2"/>
<dbReference type="Proteomes" id="UP000234328">
    <property type="component" value="Unassembled WGS sequence"/>
</dbReference>
<comment type="caution">
    <text evidence="1">The sequence shown here is derived from an EMBL/GenBank/DDBJ whole genome shotgun (WGS) entry which is preliminary data.</text>
</comment>
<protein>
    <submittedName>
        <fullName evidence="1">Calpastatin</fullName>
    </submittedName>
</protein>
<dbReference type="RefSeq" id="WP_102069840.1">
    <property type="nucleotide sequence ID" value="NZ_PDNV01000005.1"/>
</dbReference>